<keyword evidence="3" id="KW-1185">Reference proteome</keyword>
<name>A0ABT7C9S2_9MICO</name>
<organism evidence="2 3">
    <name type="scientific">Gulosibacter molinativorax</name>
    <dbReference type="NCBI Taxonomy" id="256821"/>
    <lineage>
        <taxon>Bacteria</taxon>
        <taxon>Bacillati</taxon>
        <taxon>Actinomycetota</taxon>
        <taxon>Actinomycetes</taxon>
        <taxon>Micrococcales</taxon>
        <taxon>Microbacteriaceae</taxon>
        <taxon>Gulosibacter</taxon>
    </lineage>
</organism>
<evidence type="ECO:0000313" key="3">
    <source>
        <dbReference type="Proteomes" id="UP001170379"/>
    </source>
</evidence>
<comment type="caution">
    <text evidence="2">The sequence shown here is derived from an EMBL/GenBank/DDBJ whole genome shotgun (WGS) entry which is preliminary data.</text>
</comment>
<reference evidence="2" key="2">
    <citation type="journal article" date="2022" name="Sci. Rep.">
        <title>In silico prediction of the enzymes involved in the degradation of the herbicide molinate by Gulosibacter molinativorax ON4T.</title>
        <authorList>
            <person name="Lopes A.R."/>
            <person name="Bunin E."/>
            <person name="Viana A.T."/>
            <person name="Froufe H."/>
            <person name="Munoz-Merida A."/>
            <person name="Pinho D."/>
            <person name="Figueiredo J."/>
            <person name="Barroso C."/>
            <person name="Vaz-Moreira I."/>
            <person name="Bellanger X."/>
            <person name="Egas C."/>
            <person name="Nunes O.C."/>
        </authorList>
    </citation>
    <scope>NUCLEOTIDE SEQUENCE</scope>
    <source>
        <strain evidence="2">ON4</strain>
    </source>
</reference>
<sequence>MNNAEPNGAEPTGADPTGPEPTSASPASAPANDIDEFFSTDRTRGTGEAIALPDSDYREFVYDLDDPVVRPYRAMDYEEFTEDRQQAEFLRNLLEYWDGLYREPFVGITSDGHRRDGLYRLPSPAGTDAAEPNASAPVAAAISLLDALPPVERAAVTYALDAPEWRGWSNPEFVFKRIGLRLEELADEQAELVYGLLRESLSAEGYERVREAMALNGFLGEITKLPQIMNDRSYWFAIYGKPSTTEPWGWQLFGRHVALNFVFVGGREVCAPVFIGAEPALSEPEHPPIFERRERLALELAATFTPEQRDQAVVYTSVLDEKMPDDRIHPADERHVAGAFRDNRIVPYEGILATEFDHDQRELLREIVRDFYGLLRPEQVELTLAEYDEHIGETYLAWYGATDGSTPSYLRIQSPVIIAELDHHAGVWLSNRTPARFHVHSTLRHPNGNDYGKALISAWQEAIAD</sequence>
<dbReference type="Pfam" id="PF12006">
    <property type="entry name" value="DUF3500"/>
    <property type="match status" value="1"/>
</dbReference>
<dbReference type="PANTHER" id="PTHR37489:SF1">
    <property type="entry name" value="DUF3500 DOMAIN-CONTAINING PROTEIN"/>
    <property type="match status" value="1"/>
</dbReference>
<accession>A0ABT7C9S2</accession>
<dbReference type="PANTHER" id="PTHR37489">
    <property type="entry name" value="DUF3500 DOMAIN-CONTAINING PROTEIN"/>
    <property type="match status" value="1"/>
</dbReference>
<feature type="compositionally biased region" description="Low complexity" evidence="1">
    <location>
        <begin position="20"/>
        <end position="31"/>
    </location>
</feature>
<dbReference type="EMBL" id="PXVD01000018">
    <property type="protein sequence ID" value="MDJ1371945.1"/>
    <property type="molecule type" value="Genomic_DNA"/>
</dbReference>
<reference evidence="2" key="1">
    <citation type="submission" date="2018-03" db="EMBL/GenBank/DDBJ databases">
        <authorList>
            <person name="Nunes O.C."/>
            <person name="Lopes A.R."/>
            <person name="Froufe H."/>
            <person name="Munoz-Merida A."/>
            <person name="Barroso C."/>
            <person name="Egas C."/>
        </authorList>
    </citation>
    <scope>NUCLEOTIDE SEQUENCE</scope>
    <source>
        <strain evidence="2">ON4</strain>
    </source>
</reference>
<dbReference type="InterPro" id="IPR021889">
    <property type="entry name" value="DUF3500"/>
</dbReference>
<protein>
    <submittedName>
        <fullName evidence="2">DUF3500 domain-containing protein</fullName>
    </submittedName>
</protein>
<gene>
    <name evidence="2" type="ORF">C7K25_11300</name>
</gene>
<feature type="region of interest" description="Disordered" evidence="1">
    <location>
        <begin position="1"/>
        <end position="47"/>
    </location>
</feature>
<evidence type="ECO:0000313" key="2">
    <source>
        <dbReference type="EMBL" id="MDJ1371945.1"/>
    </source>
</evidence>
<proteinExistence type="predicted"/>
<evidence type="ECO:0000256" key="1">
    <source>
        <dbReference type="SAM" id="MobiDB-lite"/>
    </source>
</evidence>
<dbReference type="Proteomes" id="UP001170379">
    <property type="component" value="Unassembled WGS sequence"/>
</dbReference>